<gene>
    <name evidence="1" type="ORF">MKW98_005122</name>
</gene>
<dbReference type="AlphaFoldDB" id="A0AAD4RWZ1"/>
<protein>
    <submittedName>
        <fullName evidence="1">Uncharacterized protein</fullName>
    </submittedName>
</protein>
<organism evidence="1 2">
    <name type="scientific">Papaver atlanticum</name>
    <dbReference type="NCBI Taxonomy" id="357466"/>
    <lineage>
        <taxon>Eukaryota</taxon>
        <taxon>Viridiplantae</taxon>
        <taxon>Streptophyta</taxon>
        <taxon>Embryophyta</taxon>
        <taxon>Tracheophyta</taxon>
        <taxon>Spermatophyta</taxon>
        <taxon>Magnoliopsida</taxon>
        <taxon>Ranunculales</taxon>
        <taxon>Papaveraceae</taxon>
        <taxon>Papaveroideae</taxon>
        <taxon>Papaver</taxon>
    </lineage>
</organism>
<proteinExistence type="predicted"/>
<sequence>MGMSSAMNRDTQVALEKSIKSPAKNGTFSAVDNLSLTVGGRSKVGLDQWRSYQGQEVHAKTVHGKTVVANLSKVFPKDTEAPPGVVNDMTKLSYLHEPGFLQNLVARYELI</sequence>
<reference evidence="1" key="1">
    <citation type="submission" date="2022-04" db="EMBL/GenBank/DDBJ databases">
        <title>A functionally conserved STORR gene fusion in Papaver species that diverged 16.8 million years ago.</title>
        <authorList>
            <person name="Catania T."/>
        </authorList>
    </citation>
    <scope>NUCLEOTIDE SEQUENCE</scope>
    <source>
        <strain evidence="1">S-188037</strain>
    </source>
</reference>
<evidence type="ECO:0000313" key="1">
    <source>
        <dbReference type="EMBL" id="KAI3836789.1"/>
    </source>
</evidence>
<keyword evidence="2" id="KW-1185">Reference proteome</keyword>
<accession>A0AAD4RWZ1</accession>
<dbReference type="Proteomes" id="UP001202328">
    <property type="component" value="Unassembled WGS sequence"/>
</dbReference>
<comment type="caution">
    <text evidence="1">The sequence shown here is derived from an EMBL/GenBank/DDBJ whole genome shotgun (WGS) entry which is preliminary data.</text>
</comment>
<dbReference type="Gene3D" id="3.40.850.10">
    <property type="entry name" value="Kinesin motor domain"/>
    <property type="match status" value="1"/>
</dbReference>
<evidence type="ECO:0000313" key="2">
    <source>
        <dbReference type="Proteomes" id="UP001202328"/>
    </source>
</evidence>
<dbReference type="InterPro" id="IPR036961">
    <property type="entry name" value="Kinesin_motor_dom_sf"/>
</dbReference>
<name>A0AAD4RWZ1_9MAGN</name>
<dbReference type="EMBL" id="JAJJMB010017633">
    <property type="protein sequence ID" value="KAI3836789.1"/>
    <property type="molecule type" value="Genomic_DNA"/>
</dbReference>